<evidence type="ECO:0000256" key="1">
    <source>
        <dbReference type="ARBA" id="ARBA00022676"/>
    </source>
</evidence>
<comment type="caution">
    <text evidence="3">The sequence shown here is derived from an EMBL/GenBank/DDBJ whole genome shotgun (WGS) entry which is preliminary data.</text>
</comment>
<keyword evidence="1" id="KW-0328">Glycosyltransferase</keyword>
<accession>A0ABP5AXW1</accession>
<evidence type="ECO:0000313" key="4">
    <source>
        <dbReference type="Proteomes" id="UP001500784"/>
    </source>
</evidence>
<dbReference type="Proteomes" id="UP001500784">
    <property type="component" value="Unassembled WGS sequence"/>
</dbReference>
<dbReference type="CDD" id="cd06533">
    <property type="entry name" value="Glyco_transf_WecG_TagA"/>
    <property type="match status" value="1"/>
</dbReference>
<organism evidence="3 4">
    <name type="scientific">Arthrobacter gandavensis</name>
    <dbReference type="NCBI Taxonomy" id="169960"/>
    <lineage>
        <taxon>Bacteria</taxon>
        <taxon>Bacillati</taxon>
        <taxon>Actinomycetota</taxon>
        <taxon>Actinomycetes</taxon>
        <taxon>Micrococcales</taxon>
        <taxon>Micrococcaceae</taxon>
        <taxon>Arthrobacter</taxon>
    </lineage>
</organism>
<dbReference type="PANTHER" id="PTHR34136:SF1">
    <property type="entry name" value="UDP-N-ACETYL-D-MANNOSAMINURONIC ACID TRANSFERASE"/>
    <property type="match status" value="1"/>
</dbReference>
<evidence type="ECO:0000313" key="3">
    <source>
        <dbReference type="EMBL" id="GAA1921661.1"/>
    </source>
</evidence>
<dbReference type="InterPro" id="IPR004629">
    <property type="entry name" value="WecG_TagA_CpsF"/>
</dbReference>
<name>A0ABP5AXW1_9MICC</name>
<dbReference type="NCBIfam" id="TIGR00696">
    <property type="entry name" value="wecG_tagA_cpsF"/>
    <property type="match status" value="1"/>
</dbReference>
<dbReference type="PANTHER" id="PTHR34136">
    <property type="match status" value="1"/>
</dbReference>
<sequence>MGRHTGARTSGLPAESRVRIAGVDVSAVNMDQALSILEAHIEQGERGYVCVSDVHSLMKASRSPQLGKVFSETVLTVPDGMPLVWAGRRAGATGMGRVCGPELLPALLAAGITHGWRSYFVGGREEVTQALRENLETAVPGVRIAGMCSPPFRELSQAEDEALVAEINAARPDIVWVGLGAPKQEFWMAEHRGALDAPLLIGVGAAFDMHAGNVRRAPLWMRERGLEWLFRLSLEPRRLWRRYLGTIPRFGLALLREKPRLVTPS</sequence>
<keyword evidence="4" id="KW-1185">Reference proteome</keyword>
<keyword evidence="2" id="KW-0808">Transferase</keyword>
<dbReference type="Pfam" id="PF03808">
    <property type="entry name" value="Glyco_tran_WecG"/>
    <property type="match status" value="1"/>
</dbReference>
<proteinExistence type="predicted"/>
<evidence type="ECO:0000256" key="2">
    <source>
        <dbReference type="ARBA" id="ARBA00022679"/>
    </source>
</evidence>
<dbReference type="EMBL" id="BAAALV010000007">
    <property type="protein sequence ID" value="GAA1921661.1"/>
    <property type="molecule type" value="Genomic_DNA"/>
</dbReference>
<protein>
    <submittedName>
        <fullName evidence="3">WecB/TagA/CpsF family glycosyltransferase</fullName>
    </submittedName>
</protein>
<dbReference type="RefSeq" id="WP_152228665.1">
    <property type="nucleotide sequence ID" value="NZ_BAAALV010000007.1"/>
</dbReference>
<reference evidence="4" key="1">
    <citation type="journal article" date="2019" name="Int. J. Syst. Evol. Microbiol.">
        <title>The Global Catalogue of Microorganisms (GCM) 10K type strain sequencing project: providing services to taxonomists for standard genome sequencing and annotation.</title>
        <authorList>
            <consortium name="The Broad Institute Genomics Platform"/>
            <consortium name="The Broad Institute Genome Sequencing Center for Infectious Disease"/>
            <person name="Wu L."/>
            <person name="Ma J."/>
        </authorList>
    </citation>
    <scope>NUCLEOTIDE SEQUENCE [LARGE SCALE GENOMIC DNA]</scope>
    <source>
        <strain evidence="4">JCM 13316</strain>
    </source>
</reference>
<gene>
    <name evidence="3" type="ORF">GCM10009688_28340</name>
</gene>